<dbReference type="EMBL" id="CP014692">
    <property type="protein sequence ID" value="AQS84909.1"/>
    <property type="molecule type" value="Genomic_DNA"/>
</dbReference>
<proteinExistence type="predicted"/>
<name>A0A1U9KGP6_ACEAC</name>
<sequence>MVDTGADNSLLTQAAVKRFSLDATSRSVTMKAVGGLVQTPVITENTLKLGDAVASQMVFVEADLPRLTGLGVPLLRLFGADFLSGYDVLSDLPKRQITLFRLKGCSAASLHWQEPVERLPFAESSPVRVTLPARLNGKSIDLMLDTAPTGPQSSWSRTKILEAPEAMVRIWMYGGIGSTVWRSGRISTAMKSLSSRRCRDPARCSVRIFCGGCRCGSRIVSGRLCCSGVTHQ</sequence>
<gene>
    <name evidence="3" type="ORF">A0U92_09115</name>
</gene>
<keyword evidence="1" id="KW-0378">Hydrolase</keyword>
<keyword evidence="4" id="KW-1185">Reference proteome</keyword>
<dbReference type="InterPro" id="IPR021109">
    <property type="entry name" value="Peptidase_aspartic_dom_sf"/>
</dbReference>
<dbReference type="SUPFAM" id="SSF50630">
    <property type="entry name" value="Acid proteases"/>
    <property type="match status" value="1"/>
</dbReference>
<feature type="domain" description="Peptidase A2" evidence="2">
    <location>
        <begin position="1"/>
        <end position="82"/>
    </location>
</feature>
<dbReference type="GO" id="GO:0006508">
    <property type="term" value="P:proteolysis"/>
    <property type="evidence" value="ECO:0007669"/>
    <property type="project" value="InterPro"/>
</dbReference>
<dbReference type="InterPro" id="IPR034122">
    <property type="entry name" value="Retropepsin-like_bacterial"/>
</dbReference>
<accession>A0A1U9KGP6</accession>
<dbReference type="PROSITE" id="PS50175">
    <property type="entry name" value="ASP_PROT_RETROV"/>
    <property type="match status" value="1"/>
</dbReference>
<protein>
    <recommendedName>
        <fullName evidence="2">Peptidase A2 domain-containing protein</fullName>
    </recommendedName>
</protein>
<evidence type="ECO:0000313" key="4">
    <source>
        <dbReference type="Proteomes" id="UP000188937"/>
    </source>
</evidence>
<dbReference type="GO" id="GO:0004190">
    <property type="term" value="F:aspartic-type endopeptidase activity"/>
    <property type="evidence" value="ECO:0007669"/>
    <property type="project" value="InterPro"/>
</dbReference>
<reference evidence="3 4" key="1">
    <citation type="submission" date="2016-03" db="EMBL/GenBank/DDBJ databases">
        <title>Acetic acid bacteria sequencing.</title>
        <authorList>
            <person name="Brandt J."/>
            <person name="Jakob F."/>
            <person name="Vogel R.F."/>
        </authorList>
    </citation>
    <scope>NUCLEOTIDE SEQUENCE [LARGE SCALE GENOMIC DNA]</scope>
    <source>
        <strain evidence="3 4">TMW2.1153</strain>
    </source>
</reference>
<dbReference type="RefSeq" id="WP_187668738.1">
    <property type="nucleotide sequence ID" value="NZ_CP014692.1"/>
</dbReference>
<dbReference type="Pfam" id="PF13650">
    <property type="entry name" value="Asp_protease_2"/>
    <property type="match status" value="1"/>
</dbReference>
<evidence type="ECO:0000313" key="3">
    <source>
        <dbReference type="EMBL" id="AQS84909.1"/>
    </source>
</evidence>
<dbReference type="AlphaFoldDB" id="A0A1U9KGP6"/>
<dbReference type="KEGG" id="aace:A0U92_09115"/>
<organism evidence="3 4">
    <name type="scientific">Acetobacter aceti</name>
    <dbReference type="NCBI Taxonomy" id="435"/>
    <lineage>
        <taxon>Bacteria</taxon>
        <taxon>Pseudomonadati</taxon>
        <taxon>Pseudomonadota</taxon>
        <taxon>Alphaproteobacteria</taxon>
        <taxon>Acetobacterales</taxon>
        <taxon>Acetobacteraceae</taxon>
        <taxon>Acetobacter</taxon>
        <taxon>Acetobacter subgen. Acetobacter</taxon>
    </lineage>
</organism>
<evidence type="ECO:0000259" key="2">
    <source>
        <dbReference type="PROSITE" id="PS50175"/>
    </source>
</evidence>
<dbReference type="Gene3D" id="2.40.70.10">
    <property type="entry name" value="Acid Proteases"/>
    <property type="match status" value="1"/>
</dbReference>
<dbReference type="Proteomes" id="UP000188937">
    <property type="component" value="Chromosome"/>
</dbReference>
<dbReference type="InterPro" id="IPR001995">
    <property type="entry name" value="Peptidase_A2_cat"/>
</dbReference>
<dbReference type="CDD" id="cd05483">
    <property type="entry name" value="retropepsin_like_bacteria"/>
    <property type="match status" value="1"/>
</dbReference>
<evidence type="ECO:0000256" key="1">
    <source>
        <dbReference type="ARBA" id="ARBA00022801"/>
    </source>
</evidence>